<organism evidence="17 18">
    <name type="scientific">Mycoemilia scoparia</name>
    <dbReference type="NCBI Taxonomy" id="417184"/>
    <lineage>
        <taxon>Eukaryota</taxon>
        <taxon>Fungi</taxon>
        <taxon>Fungi incertae sedis</taxon>
        <taxon>Zoopagomycota</taxon>
        <taxon>Kickxellomycotina</taxon>
        <taxon>Kickxellomycetes</taxon>
        <taxon>Kickxellales</taxon>
        <taxon>Kickxellaceae</taxon>
        <taxon>Mycoemilia</taxon>
    </lineage>
</organism>
<evidence type="ECO:0000256" key="2">
    <source>
        <dbReference type="ARBA" id="ARBA00005594"/>
    </source>
</evidence>
<dbReference type="InterPro" id="IPR015413">
    <property type="entry name" value="Methionyl/Leucyl_tRNA_Synth"/>
</dbReference>
<dbReference type="InterPro" id="IPR002300">
    <property type="entry name" value="aa-tRNA-synth_Ia"/>
</dbReference>
<comment type="catalytic activity">
    <reaction evidence="10">
        <text>tRNA(Leu) + L-leucine + ATP = L-leucyl-tRNA(Leu) + AMP + diphosphate</text>
        <dbReference type="Rhea" id="RHEA:11688"/>
        <dbReference type="Rhea" id="RHEA-COMP:9613"/>
        <dbReference type="Rhea" id="RHEA-COMP:9622"/>
        <dbReference type="ChEBI" id="CHEBI:30616"/>
        <dbReference type="ChEBI" id="CHEBI:33019"/>
        <dbReference type="ChEBI" id="CHEBI:57427"/>
        <dbReference type="ChEBI" id="CHEBI:78442"/>
        <dbReference type="ChEBI" id="CHEBI:78494"/>
        <dbReference type="ChEBI" id="CHEBI:456215"/>
        <dbReference type="EC" id="6.1.1.4"/>
    </reaction>
</comment>
<evidence type="ECO:0000256" key="6">
    <source>
        <dbReference type="ARBA" id="ARBA00022840"/>
    </source>
</evidence>
<dbReference type="PANTHER" id="PTHR45794">
    <property type="entry name" value="LEUCYL-TRNA SYNTHETASE"/>
    <property type="match status" value="1"/>
</dbReference>
<dbReference type="SUPFAM" id="SSF50677">
    <property type="entry name" value="ValRS/IleRS/LeuRS editing domain"/>
    <property type="match status" value="1"/>
</dbReference>
<dbReference type="Gene3D" id="1.10.730.10">
    <property type="entry name" value="Isoleucyl-tRNA Synthetase, Domain 1"/>
    <property type="match status" value="1"/>
</dbReference>
<dbReference type="InterPro" id="IPR001412">
    <property type="entry name" value="aa-tRNA-synth_I_CS"/>
</dbReference>
<evidence type="ECO:0000259" key="14">
    <source>
        <dbReference type="Pfam" id="PF08264"/>
    </source>
</evidence>
<dbReference type="PANTHER" id="PTHR45794:SF1">
    <property type="entry name" value="LEUCINE--TRNA LIGASE, CYTOPLASMIC"/>
    <property type="match status" value="1"/>
</dbReference>
<dbReference type="GO" id="GO:0005524">
    <property type="term" value="F:ATP binding"/>
    <property type="evidence" value="ECO:0007669"/>
    <property type="project" value="UniProtKB-KW"/>
</dbReference>
<evidence type="ECO:0000313" key="17">
    <source>
        <dbReference type="EMBL" id="KAJ1917024.1"/>
    </source>
</evidence>
<dbReference type="InterPro" id="IPR014729">
    <property type="entry name" value="Rossmann-like_a/b/a_fold"/>
</dbReference>
<dbReference type="InterPro" id="IPR004493">
    <property type="entry name" value="Leu-tRNA-synth_Ia_arc/euk"/>
</dbReference>
<evidence type="ECO:0000256" key="10">
    <source>
        <dbReference type="ARBA" id="ARBA00047469"/>
    </source>
</evidence>
<protein>
    <recommendedName>
        <fullName evidence="3">leucine--tRNA ligase</fullName>
        <ecNumber evidence="3">6.1.1.4</ecNumber>
    </recommendedName>
    <alternativeName>
        <fullName evidence="9">Leucyl-tRNA synthetase</fullName>
    </alternativeName>
</protein>
<feature type="domain" description="Aminoacyl-tRNA synthetase class Ia" evidence="13">
    <location>
        <begin position="195"/>
        <end position="598"/>
    </location>
</feature>
<dbReference type="GO" id="GO:0004823">
    <property type="term" value="F:leucine-tRNA ligase activity"/>
    <property type="evidence" value="ECO:0007669"/>
    <property type="project" value="UniProtKB-EC"/>
</dbReference>
<keyword evidence="4 11" id="KW-0436">Ligase</keyword>
<dbReference type="EMBL" id="JANBPU010000083">
    <property type="protein sequence ID" value="KAJ1917024.1"/>
    <property type="molecule type" value="Genomic_DNA"/>
</dbReference>
<dbReference type="NCBIfam" id="NF008957">
    <property type="entry name" value="PRK12300.1"/>
    <property type="match status" value="1"/>
</dbReference>
<feature type="domain" description="Leucine--tRNA ligase RagD-binding" evidence="16">
    <location>
        <begin position="972"/>
        <end position="1036"/>
    </location>
</feature>
<evidence type="ECO:0000256" key="12">
    <source>
        <dbReference type="SAM" id="MobiDB-lite"/>
    </source>
</evidence>
<dbReference type="GO" id="GO:0005737">
    <property type="term" value="C:cytoplasm"/>
    <property type="evidence" value="ECO:0007669"/>
    <property type="project" value="UniProtKB-SubCell"/>
</dbReference>
<proteinExistence type="inferred from homology"/>
<evidence type="ECO:0000256" key="4">
    <source>
        <dbReference type="ARBA" id="ARBA00022598"/>
    </source>
</evidence>
<dbReference type="SUPFAM" id="SSF47323">
    <property type="entry name" value="Anticodon-binding domain of a subclass of class I aminoacyl-tRNA synthetases"/>
    <property type="match status" value="1"/>
</dbReference>
<reference evidence="17" key="1">
    <citation type="submission" date="2022-07" db="EMBL/GenBank/DDBJ databases">
        <title>Phylogenomic reconstructions and comparative analyses of Kickxellomycotina fungi.</title>
        <authorList>
            <person name="Reynolds N.K."/>
            <person name="Stajich J.E."/>
            <person name="Barry K."/>
            <person name="Grigoriev I.V."/>
            <person name="Crous P."/>
            <person name="Smith M.E."/>
        </authorList>
    </citation>
    <scope>NUCLEOTIDE SEQUENCE</scope>
    <source>
        <strain evidence="17">NBRC 100468</strain>
    </source>
</reference>
<dbReference type="EC" id="6.1.1.4" evidence="3"/>
<dbReference type="Pfam" id="PF09334">
    <property type="entry name" value="tRNA-synt_1g"/>
    <property type="match status" value="1"/>
</dbReference>
<dbReference type="InterPro" id="IPR055416">
    <property type="entry name" value="RBD_LARS1"/>
</dbReference>
<dbReference type="InterPro" id="IPR009080">
    <property type="entry name" value="tRNAsynth_Ia_anticodon-bd"/>
</dbReference>
<dbReference type="GO" id="GO:0002161">
    <property type="term" value="F:aminoacyl-tRNA deacylase activity"/>
    <property type="evidence" value="ECO:0007669"/>
    <property type="project" value="InterPro"/>
</dbReference>
<dbReference type="Proteomes" id="UP001150538">
    <property type="component" value="Unassembled WGS sequence"/>
</dbReference>
<feature type="domain" description="Methionyl/Valyl/Leucyl/Isoleucyl-tRNA synthetase anticodon-binding" evidence="14">
    <location>
        <begin position="811"/>
        <end position="933"/>
    </location>
</feature>
<dbReference type="OrthoDB" id="10249672at2759"/>
<dbReference type="Gene3D" id="3.90.740.10">
    <property type="entry name" value="Valyl/Leucyl/Isoleucyl-tRNA synthetase, editing domain"/>
    <property type="match status" value="1"/>
</dbReference>
<dbReference type="Pfam" id="PF08264">
    <property type="entry name" value="Anticodon_1"/>
    <property type="match status" value="1"/>
</dbReference>
<feature type="domain" description="Methionyl/Leucyl tRNA synthetase" evidence="15">
    <location>
        <begin position="685"/>
        <end position="768"/>
    </location>
</feature>
<accession>A0A9W7ZUR1</accession>
<keyword evidence="18" id="KW-1185">Reference proteome</keyword>
<dbReference type="Pfam" id="PF24810">
    <property type="entry name" value="RBD_LARS1"/>
    <property type="match status" value="1"/>
</dbReference>
<name>A0A9W7ZUR1_9FUNG</name>
<evidence type="ECO:0000259" key="13">
    <source>
        <dbReference type="Pfam" id="PF00133"/>
    </source>
</evidence>
<dbReference type="GO" id="GO:0006429">
    <property type="term" value="P:leucyl-tRNA aminoacylation"/>
    <property type="evidence" value="ECO:0007669"/>
    <property type="project" value="InterPro"/>
</dbReference>
<evidence type="ECO:0000259" key="16">
    <source>
        <dbReference type="Pfam" id="PF24810"/>
    </source>
</evidence>
<dbReference type="InterPro" id="IPR013155">
    <property type="entry name" value="M/V/L/I-tRNA-synth_anticd-bd"/>
</dbReference>
<dbReference type="Pfam" id="PF00133">
    <property type="entry name" value="tRNA-synt_1"/>
    <property type="match status" value="2"/>
</dbReference>
<dbReference type="Gene3D" id="3.40.50.620">
    <property type="entry name" value="HUPs"/>
    <property type="match status" value="1"/>
</dbReference>
<evidence type="ECO:0000256" key="5">
    <source>
        <dbReference type="ARBA" id="ARBA00022741"/>
    </source>
</evidence>
<comment type="caution">
    <text evidence="17">The sequence shown here is derived from an EMBL/GenBank/DDBJ whole genome shotgun (WGS) entry which is preliminary data.</text>
</comment>
<evidence type="ECO:0000256" key="1">
    <source>
        <dbReference type="ARBA" id="ARBA00004496"/>
    </source>
</evidence>
<evidence type="ECO:0000313" key="18">
    <source>
        <dbReference type="Proteomes" id="UP001150538"/>
    </source>
</evidence>
<evidence type="ECO:0000256" key="7">
    <source>
        <dbReference type="ARBA" id="ARBA00022917"/>
    </source>
</evidence>
<feature type="domain" description="Aminoacyl-tRNA synthetase class Ia" evidence="13">
    <location>
        <begin position="30"/>
        <end position="127"/>
    </location>
</feature>
<dbReference type="CDD" id="cd07959">
    <property type="entry name" value="Anticodon_Ia_Leu_AEc"/>
    <property type="match status" value="1"/>
</dbReference>
<dbReference type="InterPro" id="IPR009008">
    <property type="entry name" value="Val/Leu/Ile-tRNA-synth_edit"/>
</dbReference>
<dbReference type="SUPFAM" id="SSF52374">
    <property type="entry name" value="Nucleotidylyl transferase"/>
    <property type="match status" value="1"/>
</dbReference>
<comment type="similarity">
    <text evidence="2 11">Belongs to the class-I aminoacyl-tRNA synthetase family.</text>
</comment>
<evidence type="ECO:0000256" key="9">
    <source>
        <dbReference type="ARBA" id="ARBA00030520"/>
    </source>
</evidence>
<evidence type="ECO:0000256" key="11">
    <source>
        <dbReference type="RuleBase" id="RU363035"/>
    </source>
</evidence>
<comment type="subcellular location">
    <subcellularLocation>
        <location evidence="1">Cytoplasm</location>
    </subcellularLocation>
</comment>
<dbReference type="NCBIfam" id="TIGR00395">
    <property type="entry name" value="leuS_arch"/>
    <property type="match status" value="1"/>
</dbReference>
<keyword evidence="8 11" id="KW-0030">Aminoacyl-tRNA synthetase</keyword>
<dbReference type="PROSITE" id="PS00178">
    <property type="entry name" value="AA_TRNA_LIGASE_I"/>
    <property type="match status" value="1"/>
</dbReference>
<keyword evidence="6 11" id="KW-0067">ATP-binding</keyword>
<evidence type="ECO:0000259" key="15">
    <source>
        <dbReference type="Pfam" id="PF09334"/>
    </source>
</evidence>
<keyword evidence="5 11" id="KW-0547">Nucleotide-binding</keyword>
<sequence>MTQAKTPTTATEETKKTAKRDFLIENEQKWQKHWEEGKVFEQDLPEGDWETMTAEELHEKYPKFMGTFPYPYMNGLLHLGHTFSISKIEFATSWERLQGKRALFPFGFHVTGMPIKASADKIAREIEKFGKDFIIPEEVEIADGVENMAIKQKSKIAAKTGGAKYQFQIMQSLGVPTEEIHRFADASYWLTYFPPKAIRDLKHLGCKVDWRRSFITTDANPYYDSFARWQFTRLHEMGKIKYGKRYTIWSPKDGQPCMDHDRQSGEGVGPQEYTGIKIKILKWAPEAEKYVAGNSELEGKNIFLVAATLRPETMYGQTNCYVGTKIDYIFHQVNETDVFVTTHRAARNMAFQDLSVVPGEVKSLGTIKGSDIVGSLIKAPLSVYEQGIYVLPMENVLANKGTGVVTSVPSDSPDDYATLGDLQKKPDYYGINPEWVKDYKPVPIISTPKYGDLTAKALCEKMKIQSQKDRDQLALAKEEAYKEGFYHGTMIIGDYKGKPVEEAKPLIRDSLIASGDAVAYSEPERQVMSRSADECVVSLCDQWYMTYGEPEWRKQVTDWLAKMDTYSEETRNQFERTLDWLNQWACARTYGLGSKVPFDENFLIESLSDSTIYMAYYTIAHFLHSSLDGSKPGLANITKEEMDDAAWDYVLLGKELPAGHPASDRLPKLRKSFLYWYPLDIRSSGKDLIQNHLSFFLYIHQAFFPDYSPRSVRCNGHLLLNGDKMSKSTGNFMTLQECVAKYGADATRLTLADAGDGLDDANFEETTANATILRLHTLYEWISDAVKAIKGNTGDSDVKLRSSGTPYTIVDRIFEAEINQLSKATEQSYDKMLYREALKTGFYDFQAARDWYREVTSVEGMHTDLIQTMIERQVLQLAPITPHWAEMVWKDLLGKTESIMQARWPREFIPDAVDEAMLAAGQYVRSLVKSIRDSEALLLKRKGKKGGGKKGAAAAPTKEFDPKAEKALKIYIASKFPQWQDATVATVRDFYDSETGKFDDPAIRGQLAKLGLIKDKKVMPFVQEIKKRVGPLGAQVAFNRALPFNELEVVQVVKGYIGKTLSYNQVDVVSIDDAFNLEAAVAECGEDQDMASKLTRAVDIAIPGEPGFIIYNL</sequence>
<gene>
    <name evidence="17" type="primary">CDC60</name>
    <name evidence="17" type="ORF">H4219_003433</name>
</gene>
<dbReference type="FunFam" id="3.90.740.10:FF:000001">
    <property type="entry name" value="Leucine--tRNA ligase, cytoplasmic"/>
    <property type="match status" value="1"/>
</dbReference>
<dbReference type="AlphaFoldDB" id="A0A9W7ZUR1"/>
<evidence type="ECO:0000256" key="8">
    <source>
        <dbReference type="ARBA" id="ARBA00023146"/>
    </source>
</evidence>
<keyword evidence="7 11" id="KW-0648">Protein biosynthesis</keyword>
<feature type="compositionally biased region" description="Low complexity" evidence="12">
    <location>
        <begin position="1"/>
        <end position="11"/>
    </location>
</feature>
<evidence type="ECO:0000256" key="3">
    <source>
        <dbReference type="ARBA" id="ARBA00013164"/>
    </source>
</evidence>
<feature type="region of interest" description="Disordered" evidence="12">
    <location>
        <begin position="1"/>
        <end position="20"/>
    </location>
</feature>